<reference evidence="3 4" key="1">
    <citation type="submission" date="2016-12" db="EMBL/GenBank/DDBJ databases">
        <authorList>
            <person name="Song W.-J."/>
            <person name="Kurnit D.M."/>
        </authorList>
    </citation>
    <scope>NUCLEOTIDE SEQUENCE [LARGE SCALE GENOMIC DNA]</scope>
    <source>
        <strain evidence="3 4">DSM 18488</strain>
    </source>
</reference>
<dbReference type="AlphaFoldDB" id="A0A1M7YJL0"/>
<keyword evidence="4" id="KW-1185">Reference proteome</keyword>
<feature type="region of interest" description="Disordered" evidence="1">
    <location>
        <begin position="25"/>
        <end position="48"/>
    </location>
</feature>
<keyword evidence="2" id="KW-0732">Signal</keyword>
<dbReference type="EMBL" id="FRFE01000041">
    <property type="protein sequence ID" value="SHO52795.1"/>
    <property type="molecule type" value="Genomic_DNA"/>
</dbReference>
<dbReference type="Proteomes" id="UP000184603">
    <property type="component" value="Unassembled WGS sequence"/>
</dbReference>
<dbReference type="RefSeq" id="WP_073616403.1">
    <property type="nucleotide sequence ID" value="NZ_FRFE01000041.1"/>
</dbReference>
<dbReference type="STRING" id="1121416.SAMN02745220_04767"/>
<proteinExistence type="predicted"/>
<evidence type="ECO:0000313" key="4">
    <source>
        <dbReference type="Proteomes" id="UP000184603"/>
    </source>
</evidence>
<protein>
    <recommendedName>
        <fullName evidence="5">YtkA-like</fullName>
    </recommendedName>
</protein>
<accession>A0A1M7YJL0</accession>
<evidence type="ECO:0000256" key="2">
    <source>
        <dbReference type="SAM" id="SignalP"/>
    </source>
</evidence>
<sequence length="162" mass="17614">MKSIVTVMCAAVIFWITPAFATDSHQHTGSAGPAATGEHSSMSHGSASADGKFVHSAMADDVHTEFQIMDLASMNMKDPDGKTHHIMATFMRGDEKIEKAAGKVKIIAPSGKEQIADLKDYGGGNFAANFTIDEAGKWGVICLFKEDKGKHTVKFWYEHHQM</sequence>
<gene>
    <name evidence="3" type="ORF">SAMN02745220_04767</name>
</gene>
<evidence type="ECO:0008006" key="5">
    <source>
        <dbReference type="Google" id="ProtNLM"/>
    </source>
</evidence>
<evidence type="ECO:0000256" key="1">
    <source>
        <dbReference type="SAM" id="MobiDB-lite"/>
    </source>
</evidence>
<name>A0A1M7YJL0_9BACT</name>
<feature type="signal peptide" evidence="2">
    <location>
        <begin position="1"/>
        <end position="21"/>
    </location>
</feature>
<feature type="chain" id="PRO_5013156132" description="YtkA-like" evidence="2">
    <location>
        <begin position="22"/>
        <end position="162"/>
    </location>
</feature>
<evidence type="ECO:0000313" key="3">
    <source>
        <dbReference type="EMBL" id="SHO52795.1"/>
    </source>
</evidence>
<dbReference type="OrthoDB" id="5397223at2"/>
<organism evidence="3 4">
    <name type="scientific">Desulfopila aestuarii DSM 18488</name>
    <dbReference type="NCBI Taxonomy" id="1121416"/>
    <lineage>
        <taxon>Bacteria</taxon>
        <taxon>Pseudomonadati</taxon>
        <taxon>Thermodesulfobacteriota</taxon>
        <taxon>Desulfobulbia</taxon>
        <taxon>Desulfobulbales</taxon>
        <taxon>Desulfocapsaceae</taxon>
        <taxon>Desulfopila</taxon>
    </lineage>
</organism>